<dbReference type="InterPro" id="IPR050411">
    <property type="entry name" value="AlphaKG_dependent_hydroxylases"/>
</dbReference>
<dbReference type="Gene3D" id="3.60.130.10">
    <property type="entry name" value="Clavaminate synthase-like"/>
    <property type="match status" value="1"/>
</dbReference>
<dbReference type="EMBL" id="KZ678138">
    <property type="protein sequence ID" value="PSN64619.1"/>
    <property type="molecule type" value="Genomic_DNA"/>
</dbReference>
<dbReference type="SUPFAM" id="SSF51197">
    <property type="entry name" value="Clavaminate synthase-like"/>
    <property type="match status" value="1"/>
</dbReference>
<dbReference type="AlphaFoldDB" id="A0A2T2NGX3"/>
<evidence type="ECO:0000313" key="3">
    <source>
        <dbReference type="EMBL" id="PSN64619.1"/>
    </source>
</evidence>
<dbReference type="Pfam" id="PF02668">
    <property type="entry name" value="TauD"/>
    <property type="match status" value="1"/>
</dbReference>
<feature type="domain" description="TauD/TfdA-like" evidence="2">
    <location>
        <begin position="126"/>
        <end position="339"/>
    </location>
</feature>
<organism evidence="3 4">
    <name type="scientific">Corynespora cassiicola Philippines</name>
    <dbReference type="NCBI Taxonomy" id="1448308"/>
    <lineage>
        <taxon>Eukaryota</taxon>
        <taxon>Fungi</taxon>
        <taxon>Dikarya</taxon>
        <taxon>Ascomycota</taxon>
        <taxon>Pezizomycotina</taxon>
        <taxon>Dothideomycetes</taxon>
        <taxon>Pleosporomycetidae</taxon>
        <taxon>Pleosporales</taxon>
        <taxon>Corynesporascaceae</taxon>
        <taxon>Corynespora</taxon>
    </lineage>
</organism>
<dbReference type="GO" id="GO:0016491">
    <property type="term" value="F:oxidoreductase activity"/>
    <property type="evidence" value="ECO:0007669"/>
    <property type="project" value="UniProtKB-KW"/>
</dbReference>
<name>A0A2T2NGX3_CORCC</name>
<gene>
    <name evidence="3" type="ORF">BS50DRAFT_636771</name>
</gene>
<dbReference type="PANTHER" id="PTHR10696">
    <property type="entry name" value="GAMMA-BUTYROBETAINE HYDROXYLASE-RELATED"/>
    <property type="match status" value="1"/>
</dbReference>
<dbReference type="Proteomes" id="UP000240883">
    <property type="component" value="Unassembled WGS sequence"/>
</dbReference>
<evidence type="ECO:0000256" key="1">
    <source>
        <dbReference type="ARBA" id="ARBA00023002"/>
    </source>
</evidence>
<reference evidence="3 4" key="1">
    <citation type="journal article" date="2018" name="Front. Microbiol.">
        <title>Genome-Wide Analysis of Corynespora cassiicola Leaf Fall Disease Putative Effectors.</title>
        <authorList>
            <person name="Lopez D."/>
            <person name="Ribeiro S."/>
            <person name="Label P."/>
            <person name="Fumanal B."/>
            <person name="Venisse J.S."/>
            <person name="Kohler A."/>
            <person name="de Oliveira R.R."/>
            <person name="Labutti K."/>
            <person name="Lipzen A."/>
            <person name="Lail K."/>
            <person name="Bauer D."/>
            <person name="Ohm R.A."/>
            <person name="Barry K.W."/>
            <person name="Spatafora J."/>
            <person name="Grigoriev I.V."/>
            <person name="Martin F.M."/>
            <person name="Pujade-Renaud V."/>
        </authorList>
    </citation>
    <scope>NUCLEOTIDE SEQUENCE [LARGE SCALE GENOMIC DNA]</scope>
    <source>
        <strain evidence="3 4">Philippines</strain>
    </source>
</reference>
<sequence length="339" mass="37464">MLLHSPISPSHETPNHLWNQSPGAFFHLGGKPVEDCPRPVWDSPKLAALKDFPRKLLGGLCRDGRALSGDTSTYIVTLSDDDIRNVEAALNSFKTLGLEPNMLGPATSPLSTELGYRLRAVSTILHECTGFAVLRGLDSKRYSDDDNLIIFAGPVSWIGSERATNPLGMSTEHIRDAVLDGKPEGVDNSELDPAKQPHMMNFHAERFMADILALHVRKKAVSGGEQYIASFPIIYNELMETDPEVLGILAKDWDWPPPPEDIHSDPIKGPIIFSNGERVIAQLVWAPFVENPVYMTPERERALTAVNELAKKLCVKLDSQVGDIQLFNNLAMIHARNGF</sequence>
<dbReference type="OrthoDB" id="272271at2759"/>
<evidence type="ECO:0000259" key="2">
    <source>
        <dbReference type="Pfam" id="PF02668"/>
    </source>
</evidence>
<dbReference type="STRING" id="1448308.A0A2T2NGX3"/>
<keyword evidence="4" id="KW-1185">Reference proteome</keyword>
<keyword evidence="1" id="KW-0560">Oxidoreductase</keyword>
<dbReference type="PANTHER" id="PTHR10696:SF54">
    <property type="entry name" value="FAMILY OXIDOREDUCTASE, PUTATIVE (AFU_ORTHOLOGUE AFUA_4G13850)-RELATED"/>
    <property type="match status" value="1"/>
</dbReference>
<evidence type="ECO:0000313" key="4">
    <source>
        <dbReference type="Proteomes" id="UP000240883"/>
    </source>
</evidence>
<dbReference type="InterPro" id="IPR003819">
    <property type="entry name" value="TauD/TfdA-like"/>
</dbReference>
<protein>
    <submittedName>
        <fullName evidence="3">Clavaminate synthase-like protein</fullName>
    </submittedName>
</protein>
<accession>A0A2T2NGX3</accession>
<proteinExistence type="predicted"/>
<dbReference type="InterPro" id="IPR042098">
    <property type="entry name" value="TauD-like_sf"/>
</dbReference>